<dbReference type="SUPFAM" id="SSF56024">
    <property type="entry name" value="Phospholipase D/nuclease"/>
    <property type="match status" value="1"/>
</dbReference>
<keyword evidence="4" id="KW-0378">Hydrolase</keyword>
<dbReference type="InterPro" id="IPR015679">
    <property type="entry name" value="PLipase_D_fam"/>
</dbReference>
<name>A0AA88HB49_ARTSF</name>
<sequence length="220" mass="25111">MLLIELYFWIVIKLKEIEDLKPEDLLEFKRSRYNISYCCWAVYIGPISGQAADRPEVLHIKNNAANNGDIITFNHVLVHMQGPDDPDRSRSIWFKPGFPICLGILEKEIAVTEQIYFHSKILIVDDKTVICDSANINERSLIGNKDSEIAVIFEDESDKTRFAASLRKAPFKEHLGLASKDLDDPTCDALYKKCREVAEANTKMYQQVSYHFDLGGCMFG</sequence>
<evidence type="ECO:0000256" key="5">
    <source>
        <dbReference type="ARBA" id="ARBA00022963"/>
    </source>
</evidence>
<evidence type="ECO:0000256" key="1">
    <source>
        <dbReference type="ARBA" id="ARBA00000798"/>
    </source>
</evidence>
<keyword evidence="9" id="KW-1185">Reference proteome</keyword>
<dbReference type="GO" id="GO:0004630">
    <property type="term" value="F:phospholipase D activity"/>
    <property type="evidence" value="ECO:0007669"/>
    <property type="project" value="UniProtKB-EC"/>
</dbReference>
<dbReference type="Proteomes" id="UP001187531">
    <property type="component" value="Unassembled WGS sequence"/>
</dbReference>
<evidence type="ECO:0000313" key="8">
    <source>
        <dbReference type="EMBL" id="KAK2704196.1"/>
    </source>
</evidence>
<dbReference type="EC" id="3.1.4.4" evidence="2"/>
<comment type="catalytic activity">
    <reaction evidence="1">
        <text>a 1,2-diacyl-sn-glycero-3-phosphocholine + H2O = a 1,2-diacyl-sn-glycero-3-phosphate + choline + H(+)</text>
        <dbReference type="Rhea" id="RHEA:14445"/>
        <dbReference type="ChEBI" id="CHEBI:15354"/>
        <dbReference type="ChEBI" id="CHEBI:15377"/>
        <dbReference type="ChEBI" id="CHEBI:15378"/>
        <dbReference type="ChEBI" id="CHEBI:57643"/>
        <dbReference type="ChEBI" id="CHEBI:58608"/>
        <dbReference type="EC" id="3.1.4.4"/>
    </reaction>
</comment>
<evidence type="ECO:0000259" key="7">
    <source>
        <dbReference type="PROSITE" id="PS50035"/>
    </source>
</evidence>
<evidence type="ECO:0000313" key="9">
    <source>
        <dbReference type="Proteomes" id="UP001187531"/>
    </source>
</evidence>
<protein>
    <recommendedName>
        <fullName evidence="2">phospholipase D</fullName>
        <ecNumber evidence="2">3.1.4.4</ecNumber>
    </recommendedName>
</protein>
<dbReference type="GO" id="GO:0009395">
    <property type="term" value="P:phospholipid catabolic process"/>
    <property type="evidence" value="ECO:0007669"/>
    <property type="project" value="TreeGrafter"/>
</dbReference>
<dbReference type="AlphaFoldDB" id="A0AA88HB49"/>
<evidence type="ECO:0000256" key="4">
    <source>
        <dbReference type="ARBA" id="ARBA00022801"/>
    </source>
</evidence>
<organism evidence="8 9">
    <name type="scientific">Artemia franciscana</name>
    <name type="common">Brine shrimp</name>
    <name type="synonym">Artemia sanfranciscana</name>
    <dbReference type="NCBI Taxonomy" id="6661"/>
    <lineage>
        <taxon>Eukaryota</taxon>
        <taxon>Metazoa</taxon>
        <taxon>Ecdysozoa</taxon>
        <taxon>Arthropoda</taxon>
        <taxon>Crustacea</taxon>
        <taxon>Branchiopoda</taxon>
        <taxon>Anostraca</taxon>
        <taxon>Artemiidae</taxon>
        <taxon>Artemia</taxon>
    </lineage>
</organism>
<accession>A0AA88HB49</accession>
<evidence type="ECO:0000256" key="6">
    <source>
        <dbReference type="ARBA" id="ARBA00023098"/>
    </source>
</evidence>
<dbReference type="InterPro" id="IPR001736">
    <property type="entry name" value="PLipase_D/transphosphatidylase"/>
</dbReference>
<keyword evidence="3" id="KW-0677">Repeat</keyword>
<comment type="caution">
    <text evidence="8">The sequence shown here is derived from an EMBL/GenBank/DDBJ whole genome shotgun (WGS) entry which is preliminary data.</text>
</comment>
<gene>
    <name evidence="8" type="ORF">QYM36_017494</name>
</gene>
<dbReference type="InterPro" id="IPR025202">
    <property type="entry name" value="PLD-like_dom"/>
</dbReference>
<dbReference type="PANTHER" id="PTHR18896:SF76">
    <property type="entry name" value="PHOSPHOLIPASE"/>
    <property type="match status" value="1"/>
</dbReference>
<dbReference type="Gene3D" id="3.30.870.10">
    <property type="entry name" value="Endonuclease Chain A"/>
    <property type="match status" value="1"/>
</dbReference>
<dbReference type="EMBL" id="JAVRJZ010000029">
    <property type="protein sequence ID" value="KAK2704196.1"/>
    <property type="molecule type" value="Genomic_DNA"/>
</dbReference>
<dbReference type="Pfam" id="PF13091">
    <property type="entry name" value="PLDc_2"/>
    <property type="match status" value="1"/>
</dbReference>
<reference evidence="8" key="1">
    <citation type="submission" date="2023-07" db="EMBL/GenBank/DDBJ databases">
        <title>Chromosome-level genome assembly of Artemia franciscana.</title>
        <authorList>
            <person name="Jo E."/>
        </authorList>
    </citation>
    <scope>NUCLEOTIDE SEQUENCE</scope>
    <source>
        <tissue evidence="8">Whole body</tissue>
    </source>
</reference>
<evidence type="ECO:0000256" key="2">
    <source>
        <dbReference type="ARBA" id="ARBA00012027"/>
    </source>
</evidence>
<keyword evidence="6" id="KW-0443">Lipid metabolism</keyword>
<proteinExistence type="predicted"/>
<keyword evidence="5" id="KW-0442">Lipid degradation</keyword>
<feature type="domain" description="PLD phosphodiesterase" evidence="7">
    <location>
        <begin position="113"/>
        <end position="140"/>
    </location>
</feature>
<dbReference type="PANTHER" id="PTHR18896">
    <property type="entry name" value="PHOSPHOLIPASE D"/>
    <property type="match status" value="1"/>
</dbReference>
<dbReference type="PROSITE" id="PS50035">
    <property type="entry name" value="PLD"/>
    <property type="match status" value="1"/>
</dbReference>
<evidence type="ECO:0000256" key="3">
    <source>
        <dbReference type="ARBA" id="ARBA00022737"/>
    </source>
</evidence>